<evidence type="ECO:0000313" key="4">
    <source>
        <dbReference type="EMBL" id="MCL1142628.1"/>
    </source>
</evidence>
<dbReference type="Proteomes" id="UP001139333">
    <property type="component" value="Unassembled WGS sequence"/>
</dbReference>
<dbReference type="SUPFAM" id="SSF74650">
    <property type="entry name" value="Galactose mutarotase-like"/>
    <property type="match status" value="1"/>
</dbReference>
<organism evidence="4 5">
    <name type="scientific">Shewanella gaetbuli</name>
    <dbReference type="NCBI Taxonomy" id="220752"/>
    <lineage>
        <taxon>Bacteria</taxon>
        <taxon>Pseudomonadati</taxon>
        <taxon>Pseudomonadota</taxon>
        <taxon>Gammaproteobacteria</taxon>
        <taxon>Alteromonadales</taxon>
        <taxon>Shewanellaceae</taxon>
        <taxon>Shewanella</taxon>
    </lineage>
</organism>
<evidence type="ECO:0000259" key="2">
    <source>
        <dbReference type="Pfam" id="PF00723"/>
    </source>
</evidence>
<dbReference type="CDD" id="cd07430">
    <property type="entry name" value="GH15_N"/>
    <property type="match status" value="1"/>
</dbReference>
<keyword evidence="1" id="KW-0732">Signal</keyword>
<dbReference type="Gene3D" id="1.50.10.10">
    <property type="match status" value="1"/>
</dbReference>
<dbReference type="InterPro" id="IPR008928">
    <property type="entry name" value="6-hairpin_glycosidase_sf"/>
</dbReference>
<dbReference type="Gene3D" id="2.70.98.10">
    <property type="match status" value="1"/>
</dbReference>
<proteinExistence type="predicted"/>
<accession>A0A9X1ZJ15</accession>
<evidence type="ECO:0000313" key="5">
    <source>
        <dbReference type="Proteomes" id="UP001139333"/>
    </source>
</evidence>
<protein>
    <submittedName>
        <fullName evidence="4">Glycoside hydrolase family 15 protein</fullName>
    </submittedName>
</protein>
<dbReference type="PROSITE" id="PS51257">
    <property type="entry name" value="PROKAR_LIPOPROTEIN"/>
    <property type="match status" value="1"/>
</dbReference>
<feature type="signal peptide" evidence="1">
    <location>
        <begin position="1"/>
        <end position="30"/>
    </location>
</feature>
<dbReference type="InterPro" id="IPR011613">
    <property type="entry name" value="GH15-like"/>
</dbReference>
<dbReference type="InterPro" id="IPR011013">
    <property type="entry name" value="Gal_mutarotase_sf_dom"/>
</dbReference>
<dbReference type="GO" id="GO:0030246">
    <property type="term" value="F:carbohydrate binding"/>
    <property type="evidence" value="ECO:0007669"/>
    <property type="project" value="InterPro"/>
</dbReference>
<name>A0A9X1ZJ15_9GAMM</name>
<dbReference type="SUPFAM" id="SSF48208">
    <property type="entry name" value="Six-hairpin glycosidases"/>
    <property type="match status" value="1"/>
</dbReference>
<dbReference type="Pfam" id="PF00723">
    <property type="entry name" value="Glyco_hydro_15"/>
    <property type="match status" value="1"/>
</dbReference>
<dbReference type="InterPro" id="IPR015220">
    <property type="entry name" value="Glucodextranase_N"/>
</dbReference>
<keyword evidence="5" id="KW-1185">Reference proteome</keyword>
<dbReference type="GO" id="GO:0004553">
    <property type="term" value="F:hydrolase activity, hydrolyzing O-glycosyl compounds"/>
    <property type="evidence" value="ECO:0007669"/>
    <property type="project" value="UniProtKB-ARBA"/>
</dbReference>
<dbReference type="Pfam" id="PF09137">
    <property type="entry name" value="Glucodextran_N"/>
    <property type="match status" value="1"/>
</dbReference>
<gene>
    <name evidence="4" type="ORF">L2672_08000</name>
</gene>
<dbReference type="GO" id="GO:0005975">
    <property type="term" value="P:carbohydrate metabolic process"/>
    <property type="evidence" value="ECO:0007669"/>
    <property type="project" value="InterPro"/>
</dbReference>
<feature type="domain" description="GH15-like" evidence="2">
    <location>
        <begin position="355"/>
        <end position="799"/>
    </location>
</feature>
<dbReference type="AlphaFoldDB" id="A0A9X1ZJ15"/>
<feature type="chain" id="PRO_5040972887" evidence="1">
    <location>
        <begin position="31"/>
        <end position="819"/>
    </location>
</feature>
<dbReference type="InterPro" id="IPR014718">
    <property type="entry name" value="GH-type_carb-bd"/>
</dbReference>
<dbReference type="PANTHER" id="PTHR31616:SF0">
    <property type="entry name" value="GLUCAN 1,4-ALPHA-GLUCOSIDASE"/>
    <property type="match status" value="1"/>
</dbReference>
<comment type="caution">
    <text evidence="4">The sequence shown here is derived from an EMBL/GenBank/DDBJ whole genome shotgun (WGS) entry which is preliminary data.</text>
</comment>
<dbReference type="InterPro" id="IPR012341">
    <property type="entry name" value="6hp_glycosidase-like_sf"/>
</dbReference>
<dbReference type="EMBL" id="JAKIKP010000004">
    <property type="protein sequence ID" value="MCL1142628.1"/>
    <property type="molecule type" value="Genomic_DNA"/>
</dbReference>
<sequence length="819" mass="89369">MLKRKLQIKQTTLSSAVAIALLGLSACSSEQVTQEPLQQVEPTKVSVAPGAPGADPVWAFSGKTGIGTSYEPYTQGQYQDADNNPISKVWFSVAQGILTETMYGMIHNAQLKELQFVIAGNDFVDTEKNDTISTIEYLHQDEAGRPLSLAYKIVNKDKQGKYQIEKHIFTDPNRDSLMMKVIFTAFEDGITPYLYANPHIDNSGANDIASVENNALVAYTNEQQSSVMTIKSDIDFVQASAGFVGQSDGLVDLADNGKLDAIYSTTSTDSTNAGNVALTAQYPTLNSNSYTVNFSIGFGADKASSLATADATLTTGYDAVLSAYLGDEKHLGWKDYLSSLAPLETMVNNTTDNGKLLYASALVLKAQEDKTHAGALIASLSNPWGDSVSAKVGSTGYKAVWPRDFYQCAMAFLAMGDTETPKVAFEYLKKVQVTDSTPGYEGTPGWFLQKTHVDGQIEWVGVQLDQTAMPIMLGWKLWQAKVLTDAEAVKWYQEMLKPAADFLITGGKVKLDWNDTSITPPSTQQERWEEQAGFSPSTTAAIISGLVAASELATLANDKDSDKYLAAANKLSASLETTMVTNTGEFAKNSQGEVAPYYVRISPKGNPNTDTKLLDNNGKPGLDQRQILDGGFLELVRYGVKDAQDPIIQNSVKLIDNMQLEHNLRVKYEFKAKDGSTIPGYRRYGNDGYGEDVTTGLSYAEKGNTADQRGRVWPFFTGERGHYELALAKSTGALSAETKTNLVNTYVKGMETFANVGLMLPEQAWDGVGNPTRYNYQLGQGTNSATPLAWTHAEYVKLVRSMTDETVWDHYPIVVDKVK</sequence>
<feature type="domain" description="Glucodextranase N-terminal" evidence="3">
    <location>
        <begin position="48"/>
        <end position="337"/>
    </location>
</feature>
<evidence type="ECO:0000256" key="1">
    <source>
        <dbReference type="SAM" id="SignalP"/>
    </source>
</evidence>
<keyword evidence="4" id="KW-0378">Hydrolase</keyword>
<dbReference type="RefSeq" id="WP_248995304.1">
    <property type="nucleotide sequence ID" value="NZ_JAKIKP010000004.1"/>
</dbReference>
<evidence type="ECO:0000259" key="3">
    <source>
        <dbReference type="Pfam" id="PF09137"/>
    </source>
</evidence>
<dbReference type="PANTHER" id="PTHR31616">
    <property type="entry name" value="TREHALASE"/>
    <property type="match status" value="1"/>
</dbReference>
<dbReference type="GO" id="GO:0016757">
    <property type="term" value="F:glycosyltransferase activity"/>
    <property type="evidence" value="ECO:0007669"/>
    <property type="project" value="UniProtKB-ARBA"/>
</dbReference>
<reference evidence="4" key="1">
    <citation type="submission" date="2022-01" db="EMBL/GenBank/DDBJ databases">
        <title>Whole genome-based taxonomy of the Shewanellaceae.</title>
        <authorList>
            <person name="Martin-Rodriguez A.J."/>
        </authorList>
    </citation>
    <scope>NUCLEOTIDE SEQUENCE</scope>
    <source>
        <strain evidence="4">DSM 16422</strain>
    </source>
</reference>